<name>A0A101U1I2_9ACTN</name>
<protein>
    <submittedName>
        <fullName evidence="2">Uncharacterized protein</fullName>
    </submittedName>
</protein>
<accession>A0A101U1I2</accession>
<dbReference type="EMBL" id="LMWY01000023">
    <property type="protein sequence ID" value="KUO02650.1"/>
    <property type="molecule type" value="Genomic_DNA"/>
</dbReference>
<dbReference type="AlphaFoldDB" id="A0A101U1I2"/>
<evidence type="ECO:0000313" key="2">
    <source>
        <dbReference type="EMBL" id="KUO02650.1"/>
    </source>
</evidence>
<proteinExistence type="predicted"/>
<keyword evidence="3" id="KW-1185">Reference proteome</keyword>
<gene>
    <name evidence="2" type="ORF">AQJ67_19495</name>
</gene>
<evidence type="ECO:0000256" key="1">
    <source>
        <dbReference type="SAM" id="MobiDB-lite"/>
    </source>
</evidence>
<feature type="compositionally biased region" description="Pro residues" evidence="1">
    <location>
        <begin position="76"/>
        <end position="85"/>
    </location>
</feature>
<dbReference type="Proteomes" id="UP000053429">
    <property type="component" value="Unassembled WGS sequence"/>
</dbReference>
<reference evidence="2 3" key="1">
    <citation type="submission" date="2015-10" db="EMBL/GenBank/DDBJ databases">
        <title>Draft genome sequence of Streptomyces caeruleatus NRRL B-24802, type strain for the species Streptomyces caeruleatus.</title>
        <authorList>
            <person name="Ruckert C."/>
            <person name="Winkler A."/>
            <person name="Kalinowski J."/>
            <person name="Kampfer P."/>
            <person name="Glaeser S."/>
        </authorList>
    </citation>
    <scope>NUCLEOTIDE SEQUENCE [LARGE SCALE GENOMIC DNA]</scope>
    <source>
        <strain evidence="2 3">NRRL B-24802</strain>
    </source>
</reference>
<comment type="caution">
    <text evidence="2">The sequence shown here is derived from an EMBL/GenBank/DDBJ whole genome shotgun (WGS) entry which is preliminary data.</text>
</comment>
<feature type="region of interest" description="Disordered" evidence="1">
    <location>
        <begin position="1"/>
        <end position="85"/>
    </location>
</feature>
<evidence type="ECO:0000313" key="3">
    <source>
        <dbReference type="Proteomes" id="UP000053429"/>
    </source>
</evidence>
<sequence length="85" mass="8836">MAQHMTGGQDHIGLDEHTRADGPSLHLDDGDPPPGVAHGPGQLPRIDPSGRRPGDRLQVGYVQDLGERSLGVPTGDAPPVPVPVP</sequence>
<organism evidence="2 3">
    <name type="scientific">Streptomyces caeruleatus</name>
    <dbReference type="NCBI Taxonomy" id="661399"/>
    <lineage>
        <taxon>Bacteria</taxon>
        <taxon>Bacillati</taxon>
        <taxon>Actinomycetota</taxon>
        <taxon>Actinomycetes</taxon>
        <taxon>Kitasatosporales</taxon>
        <taxon>Streptomycetaceae</taxon>
        <taxon>Streptomyces</taxon>
    </lineage>
</organism>